<proteinExistence type="predicted"/>
<feature type="transmembrane region" description="Helical" evidence="1">
    <location>
        <begin position="79"/>
        <end position="100"/>
    </location>
</feature>
<dbReference type="InterPro" id="IPR010690">
    <property type="entry name" value="YqfD"/>
</dbReference>
<evidence type="ECO:0000313" key="3">
    <source>
        <dbReference type="Proteomes" id="UP000663623"/>
    </source>
</evidence>
<sequence>MCSGKLVLKVEGENLNKFLNLLTFNKILLKLYFKQDNTIIIEISTNNYRKVTKIAKRINCKISILEKNGVYFYLRELTLWKLITFGLCIFILIVFNQFIFDIVILNHGHTDIFFDKKIKEKLYQYNIKPIIPKYKIDEKILEKKLLTDLGDLMWVNVKKEGARLFIEYVKRETTEIENYKGQIFAASSGIIKKIILKSGNLLVKEGDTVVSGQLLVDNKVFSKDGIKYFEDANAQIEAITFYTVSTDFTIPLYQKEYISKSTIPYIKVGNYEIKLKNIVTKNENCDKIKIKEYKLSPLDIWVGVYEIRRYKLKRFIPTFTQIKVKIIKECDKKFMTLTKNKKILNVLSIRTNIKVIKQKGEMKKIECQRNYECLEEIGIKK</sequence>
<protein>
    <recommendedName>
        <fullName evidence="4">Stage IV sporulation YqfD</fullName>
    </recommendedName>
</protein>
<name>A0ABM7NMC9_9FIRM</name>
<organism evidence="2 3">
    <name type="scientific">Caldicellulosiruptor diazotrophicus</name>
    <dbReference type="NCBI Taxonomy" id="2806205"/>
    <lineage>
        <taxon>Bacteria</taxon>
        <taxon>Bacillati</taxon>
        <taxon>Bacillota</taxon>
        <taxon>Bacillota incertae sedis</taxon>
        <taxon>Caldicellulosiruptorales</taxon>
        <taxon>Caldicellulosiruptoraceae</taxon>
        <taxon>Caldicellulosiruptor</taxon>
    </lineage>
</organism>
<gene>
    <name evidence="2" type="ORF">CaldiYA01_12380</name>
</gene>
<reference evidence="2 3" key="1">
    <citation type="submission" date="2021-02" db="EMBL/GenBank/DDBJ databases">
        <title>Nitrogen-fixing ability and nitrogen fixation related genes of thermophilic fermentative bacteria in the genus Caldicellulosiruptor.</title>
        <authorList>
            <person name="Chen Y."/>
            <person name="Nishihara A."/>
            <person name="Haruta S."/>
        </authorList>
    </citation>
    <scope>NUCLEOTIDE SEQUENCE [LARGE SCALE GENOMIC DNA]</scope>
    <source>
        <strain evidence="2 3">YA01</strain>
    </source>
</reference>
<dbReference type="RefSeq" id="WP_207182675.1">
    <property type="nucleotide sequence ID" value="NZ_AP024480.1"/>
</dbReference>
<keyword evidence="3" id="KW-1185">Reference proteome</keyword>
<keyword evidence="1" id="KW-1133">Transmembrane helix</keyword>
<evidence type="ECO:0008006" key="4">
    <source>
        <dbReference type="Google" id="ProtNLM"/>
    </source>
</evidence>
<dbReference type="EMBL" id="AP024480">
    <property type="protein sequence ID" value="BCS81278.1"/>
    <property type="molecule type" value="Genomic_DNA"/>
</dbReference>
<keyword evidence="1" id="KW-0812">Transmembrane</keyword>
<accession>A0ABM7NMC9</accession>
<dbReference type="Proteomes" id="UP000663623">
    <property type="component" value="Chromosome"/>
</dbReference>
<keyword evidence="1" id="KW-0472">Membrane</keyword>
<evidence type="ECO:0000256" key="1">
    <source>
        <dbReference type="SAM" id="Phobius"/>
    </source>
</evidence>
<evidence type="ECO:0000313" key="2">
    <source>
        <dbReference type="EMBL" id="BCS81278.1"/>
    </source>
</evidence>
<dbReference type="Pfam" id="PF06898">
    <property type="entry name" value="YqfD"/>
    <property type="match status" value="1"/>
</dbReference>